<proteinExistence type="predicted"/>
<dbReference type="SUPFAM" id="SSF53254">
    <property type="entry name" value="Phosphoglycerate mutase-like"/>
    <property type="match status" value="1"/>
</dbReference>
<gene>
    <name evidence="1" type="ORF">O1D97_14155</name>
</gene>
<comment type="caution">
    <text evidence="1">The sequence shown here is derived from an EMBL/GenBank/DDBJ whole genome shotgun (WGS) entry which is preliminary data.</text>
</comment>
<dbReference type="EMBL" id="JAPUBN010000019">
    <property type="protein sequence ID" value="MCZ2722720.1"/>
    <property type="molecule type" value="Genomic_DNA"/>
</dbReference>
<dbReference type="InterPro" id="IPR029033">
    <property type="entry name" value="His_PPase_superfam"/>
</dbReference>
<evidence type="ECO:0000313" key="1">
    <source>
        <dbReference type="EMBL" id="MCZ2722720.1"/>
    </source>
</evidence>
<reference evidence="1" key="1">
    <citation type="submission" date="2022-12" db="EMBL/GenBank/DDBJ databases">
        <title>Marinomonas 15G1-11 sp. nov, isolated from marine algae.</title>
        <authorList>
            <person name="Butt M."/>
            <person name="Choi D.G."/>
            <person name="Kim J.M."/>
            <person name="Lee J.K."/>
            <person name="Baek J.H."/>
            <person name="Jeon C.O."/>
        </authorList>
    </citation>
    <scope>NUCLEOTIDE SEQUENCE</scope>
    <source>
        <strain evidence="1">15G1-11</strain>
    </source>
</reference>
<dbReference type="PANTHER" id="PTHR48100">
    <property type="entry name" value="BROAD-SPECIFICITY PHOSPHATASE YOR283W-RELATED"/>
    <property type="match status" value="1"/>
</dbReference>
<dbReference type="SMART" id="SM00855">
    <property type="entry name" value="PGAM"/>
    <property type="match status" value="1"/>
</dbReference>
<dbReference type="InterPro" id="IPR013078">
    <property type="entry name" value="His_Pase_superF_clade-1"/>
</dbReference>
<dbReference type="Gene3D" id="3.40.50.1240">
    <property type="entry name" value="Phosphoglycerate mutase-like"/>
    <property type="match status" value="1"/>
</dbReference>
<dbReference type="PANTHER" id="PTHR48100:SF59">
    <property type="entry name" value="ADENOSYLCOBALAMIN_ALPHA-RIBAZOLE PHOSPHATASE"/>
    <property type="match status" value="1"/>
</dbReference>
<dbReference type="InterPro" id="IPR050275">
    <property type="entry name" value="PGM_Phosphatase"/>
</dbReference>
<sequence length="193" mass="21870">MKLVLIRHPKPDVAVGTCYGRTDLDLPDGWSTQAGHVKSWLNKNLKGDVYFQHSPLKRAALLGQHLNTASTAEDELVELDFADWEGKLWKMIPQQEIQKWGENLEFNTPFNGESLMDVRSRLDTWWQRQKNCGLENLVVVTHSGVIKVLVSMLCNWPLNQAYTIDVGFCSVTELSVNGDYITLKRLGAGDWVV</sequence>
<name>A0ABT4JWI2_9GAMM</name>
<dbReference type="Pfam" id="PF00300">
    <property type="entry name" value="His_Phos_1"/>
    <property type="match status" value="1"/>
</dbReference>
<organism evidence="1 2">
    <name type="scientific">Marinomonas phaeophyticola</name>
    <dbReference type="NCBI Taxonomy" id="3004091"/>
    <lineage>
        <taxon>Bacteria</taxon>
        <taxon>Pseudomonadati</taxon>
        <taxon>Pseudomonadota</taxon>
        <taxon>Gammaproteobacteria</taxon>
        <taxon>Oceanospirillales</taxon>
        <taxon>Oceanospirillaceae</taxon>
        <taxon>Marinomonas</taxon>
    </lineage>
</organism>
<accession>A0ABT4JWI2</accession>
<protein>
    <submittedName>
        <fullName evidence="1">Histidine phosphatase family protein</fullName>
    </submittedName>
</protein>
<dbReference type="Proteomes" id="UP001149719">
    <property type="component" value="Unassembled WGS sequence"/>
</dbReference>
<keyword evidence="2" id="KW-1185">Reference proteome</keyword>
<evidence type="ECO:0000313" key="2">
    <source>
        <dbReference type="Proteomes" id="UP001149719"/>
    </source>
</evidence>
<dbReference type="RefSeq" id="WP_269126582.1">
    <property type="nucleotide sequence ID" value="NZ_JAPUBN010000019.1"/>
</dbReference>